<sequence length="81" mass="9229">MSSLSLPDPRRSRLRQQSCPFLSLNFSEQSCPCPFIVDLTSANRSTHELVASSNTVSRENEEEEAVKQEKNEAESEGDWRR</sequence>
<evidence type="ECO:0000313" key="3">
    <source>
        <dbReference type="Proteomes" id="UP001497516"/>
    </source>
</evidence>
<reference evidence="2 3" key="1">
    <citation type="submission" date="2024-04" db="EMBL/GenBank/DDBJ databases">
        <authorList>
            <person name="Fracassetti M."/>
        </authorList>
    </citation>
    <scope>NUCLEOTIDE SEQUENCE [LARGE SCALE GENOMIC DNA]</scope>
</reference>
<feature type="compositionally biased region" description="Basic and acidic residues" evidence="1">
    <location>
        <begin position="65"/>
        <end position="81"/>
    </location>
</feature>
<feature type="region of interest" description="Disordered" evidence="1">
    <location>
        <begin position="49"/>
        <end position="81"/>
    </location>
</feature>
<dbReference type="Proteomes" id="UP001497516">
    <property type="component" value="Chromosome 3"/>
</dbReference>
<gene>
    <name evidence="2" type="ORF">LTRI10_LOCUS17301</name>
</gene>
<accession>A0AAV2DNN9</accession>
<keyword evidence="3" id="KW-1185">Reference proteome</keyword>
<proteinExistence type="predicted"/>
<name>A0AAV2DNN9_9ROSI</name>
<organism evidence="2 3">
    <name type="scientific">Linum trigynum</name>
    <dbReference type="NCBI Taxonomy" id="586398"/>
    <lineage>
        <taxon>Eukaryota</taxon>
        <taxon>Viridiplantae</taxon>
        <taxon>Streptophyta</taxon>
        <taxon>Embryophyta</taxon>
        <taxon>Tracheophyta</taxon>
        <taxon>Spermatophyta</taxon>
        <taxon>Magnoliopsida</taxon>
        <taxon>eudicotyledons</taxon>
        <taxon>Gunneridae</taxon>
        <taxon>Pentapetalae</taxon>
        <taxon>rosids</taxon>
        <taxon>fabids</taxon>
        <taxon>Malpighiales</taxon>
        <taxon>Linaceae</taxon>
        <taxon>Linum</taxon>
    </lineage>
</organism>
<protein>
    <submittedName>
        <fullName evidence="2">Uncharacterized protein</fullName>
    </submittedName>
</protein>
<evidence type="ECO:0000256" key="1">
    <source>
        <dbReference type="SAM" id="MobiDB-lite"/>
    </source>
</evidence>
<evidence type="ECO:0000313" key="2">
    <source>
        <dbReference type="EMBL" id="CAL1375509.1"/>
    </source>
</evidence>
<dbReference type="AlphaFoldDB" id="A0AAV2DNN9"/>
<dbReference type="EMBL" id="OZ034816">
    <property type="protein sequence ID" value="CAL1375509.1"/>
    <property type="molecule type" value="Genomic_DNA"/>
</dbReference>